<feature type="transmembrane region" description="Helical" evidence="2">
    <location>
        <begin position="40"/>
        <end position="65"/>
    </location>
</feature>
<protein>
    <submittedName>
        <fullName evidence="3">Uncharacterized protein</fullName>
    </submittedName>
</protein>
<keyword evidence="2" id="KW-0472">Membrane</keyword>
<dbReference type="AlphaFoldDB" id="A0A142VZP8"/>
<feature type="transmembrane region" description="Helical" evidence="2">
    <location>
        <begin position="72"/>
        <end position="89"/>
    </location>
</feature>
<organism evidence="3 4">
    <name type="scientific">Sphingopyxis terrae subsp. terrae NBRC 15098</name>
    <dbReference type="NCBI Taxonomy" id="1219058"/>
    <lineage>
        <taxon>Bacteria</taxon>
        <taxon>Pseudomonadati</taxon>
        <taxon>Pseudomonadota</taxon>
        <taxon>Alphaproteobacteria</taxon>
        <taxon>Sphingomonadales</taxon>
        <taxon>Sphingomonadaceae</taxon>
        <taxon>Sphingopyxis</taxon>
    </lineage>
</organism>
<evidence type="ECO:0000256" key="1">
    <source>
        <dbReference type="SAM" id="MobiDB-lite"/>
    </source>
</evidence>
<keyword evidence="2" id="KW-0812">Transmembrane</keyword>
<dbReference type="Proteomes" id="UP000076234">
    <property type="component" value="Chromosome"/>
</dbReference>
<dbReference type="KEGG" id="ster:AOA14_11710"/>
<dbReference type="EMBL" id="CP013342">
    <property type="protein sequence ID" value="AMU95273.1"/>
    <property type="molecule type" value="Genomic_DNA"/>
</dbReference>
<feature type="region of interest" description="Disordered" evidence="1">
    <location>
        <begin position="132"/>
        <end position="155"/>
    </location>
</feature>
<name>A0A142VZP8_9SPHN</name>
<reference evidence="4" key="1">
    <citation type="submission" date="2015-11" db="EMBL/GenBank/DDBJ databases">
        <title>Complete genome sequence of a polyethylene glycol-degrading strain Sphingopyxis terrae strain 203-1 (NBRC 15098).</title>
        <authorList>
            <person name="Yoshiyuki O."/>
            <person name="Shouta N."/>
            <person name="Nagata Y."/>
            <person name="Numata M."/>
            <person name="Tsuchikane K."/>
            <person name="Hosoyama A."/>
            <person name="Yamazoe A."/>
            <person name="Tsuda M."/>
            <person name="Fujita N."/>
            <person name="Kawai F."/>
        </authorList>
    </citation>
    <scope>NUCLEOTIDE SEQUENCE [LARGE SCALE GENOMIC DNA]</scope>
    <source>
        <strain evidence="4">203-1</strain>
    </source>
</reference>
<keyword evidence="2" id="KW-1133">Transmembrane helix</keyword>
<feature type="transmembrane region" description="Helical" evidence="2">
    <location>
        <begin position="101"/>
        <end position="122"/>
    </location>
</feature>
<evidence type="ECO:0000313" key="4">
    <source>
        <dbReference type="Proteomes" id="UP000076234"/>
    </source>
</evidence>
<feature type="compositionally biased region" description="Pro residues" evidence="1">
    <location>
        <begin position="142"/>
        <end position="155"/>
    </location>
</feature>
<evidence type="ECO:0000256" key="2">
    <source>
        <dbReference type="SAM" id="Phobius"/>
    </source>
</evidence>
<accession>A0A142VZP8</accession>
<dbReference type="STRING" id="1219058.AOA14_11710"/>
<gene>
    <name evidence="3" type="ORF">AOA14_11710</name>
</gene>
<proteinExistence type="predicted"/>
<reference evidence="3 4" key="2">
    <citation type="journal article" date="2016" name="Genome Announc.">
        <title>Complete Genome Sequence of Sphingopyxis terrae Strain 203-1 (NBRC 111660), a Polyethylene Glycol Degrader.</title>
        <authorList>
            <person name="Ohtsubo Y."/>
            <person name="Nonoyama S."/>
            <person name="Nagata Y."/>
            <person name="Numata M."/>
            <person name="Tsuchikane K."/>
            <person name="Hosoyama A."/>
            <person name="Yamazoe A."/>
            <person name="Tsuda M."/>
            <person name="Fujita N."/>
            <person name="Kawai F."/>
        </authorList>
    </citation>
    <scope>NUCLEOTIDE SEQUENCE [LARGE SCALE GENOMIC DNA]</scope>
    <source>
        <strain evidence="3 4">203-1</strain>
    </source>
</reference>
<evidence type="ECO:0000313" key="3">
    <source>
        <dbReference type="EMBL" id="AMU95273.1"/>
    </source>
</evidence>
<sequence length="155" mass="17058">MMLLFGAAALRWGAAPEQICVAILGFVTLADPVYHLLAGHGAIYGSVDIGHLTFDLMMAAGFIAVALWANRIYPLWLAAFQLVSVIGHFSRELTTSFPKLAYGLMVYAPFYIILPILGFGIWRHARRQRRHGPYPSWRSSSPPSPPSALPRPPAN</sequence>